<organism evidence="1">
    <name type="scientific">Solanum lycopersicum</name>
    <name type="common">Tomato</name>
    <name type="synonym">Lycopersicon esculentum</name>
    <dbReference type="NCBI Taxonomy" id="4081"/>
    <lineage>
        <taxon>Eukaryota</taxon>
        <taxon>Viridiplantae</taxon>
        <taxon>Streptophyta</taxon>
        <taxon>Embryophyta</taxon>
        <taxon>Tracheophyta</taxon>
        <taxon>Spermatophyta</taxon>
        <taxon>Magnoliopsida</taxon>
        <taxon>eudicotyledons</taxon>
        <taxon>Gunneridae</taxon>
        <taxon>Pentapetalae</taxon>
        <taxon>asterids</taxon>
        <taxon>lamiids</taxon>
        <taxon>Solanales</taxon>
        <taxon>Solanaceae</taxon>
        <taxon>Solanoideae</taxon>
        <taxon>Solaneae</taxon>
        <taxon>Solanum</taxon>
        <taxon>Solanum subgen. Lycopersicon</taxon>
    </lineage>
</organism>
<accession>K4AVQ4</accession>
<dbReference type="Proteomes" id="UP000004994">
    <property type="component" value="Chromosome 1"/>
</dbReference>
<name>K4AVQ4_SOLLC</name>
<sequence>MASIAATSTSMDSIAVFTTHLSLCSTAKAASFCWSALPYLPPRGDIWRLTAQQSVGFKKQFVIPRSNQRLEKCVGLWSMAGIVAKRPSKIGGKLLTRWFPLSLFSRPMLAKHLTLSLLVHVMLRASSIFSMMHI</sequence>
<dbReference type="InParanoid" id="K4AVQ4"/>
<dbReference type="Gramene" id="Solyc01g056890.1.1">
    <property type="protein sequence ID" value="Solyc01g056890.1.1"/>
    <property type="gene ID" value="Solyc01g056890.1"/>
</dbReference>
<dbReference type="HOGENOM" id="CLU_1899835_0_0_1"/>
<evidence type="ECO:0000313" key="1">
    <source>
        <dbReference type="EnsemblPlants" id="Solyc01g056890.1.1"/>
    </source>
</evidence>
<dbReference type="AlphaFoldDB" id="K4AVQ4"/>
<protein>
    <submittedName>
        <fullName evidence="1">Uncharacterized protein</fullName>
    </submittedName>
</protein>
<evidence type="ECO:0000313" key="2">
    <source>
        <dbReference type="Proteomes" id="UP000004994"/>
    </source>
</evidence>
<dbReference type="EnsemblPlants" id="Solyc01g056890.1.1">
    <property type="protein sequence ID" value="Solyc01g056890.1.1"/>
    <property type="gene ID" value="Solyc01g056890.1"/>
</dbReference>
<dbReference type="GO" id="GO:0009535">
    <property type="term" value="C:chloroplast thylakoid membrane"/>
    <property type="evidence" value="ECO:0000318"/>
    <property type="project" value="GO_Central"/>
</dbReference>
<reference evidence="1" key="2">
    <citation type="submission" date="2015-06" db="UniProtKB">
        <authorList>
            <consortium name="EnsemblPlants"/>
        </authorList>
    </citation>
    <scope>IDENTIFICATION</scope>
    <source>
        <strain evidence="1">cv. Heinz 1706</strain>
    </source>
</reference>
<dbReference type="PaxDb" id="4081-Solyc01g056890.1.1"/>
<reference evidence="1" key="1">
    <citation type="journal article" date="2012" name="Nature">
        <title>The tomato genome sequence provides insights into fleshy fruit evolution.</title>
        <authorList>
            <consortium name="Tomato Genome Consortium"/>
        </authorList>
    </citation>
    <scope>NUCLEOTIDE SEQUENCE [LARGE SCALE GENOMIC DNA]</scope>
    <source>
        <strain evidence="1">cv. Heinz 1706</strain>
    </source>
</reference>
<keyword evidence="2" id="KW-1185">Reference proteome</keyword>
<proteinExistence type="predicted"/>